<dbReference type="Gene3D" id="3.40.50.300">
    <property type="entry name" value="P-loop containing nucleotide triphosphate hydrolases"/>
    <property type="match status" value="1"/>
</dbReference>
<gene>
    <name evidence="10" type="ordered locus">P9215_14271</name>
</gene>
<dbReference type="OrthoDB" id="9802264at2"/>
<keyword evidence="5 7" id="KW-1133">Transmembrane helix</keyword>
<comment type="subcellular location">
    <subcellularLocation>
        <location evidence="1">Cell membrane</location>
        <topology evidence="1">Multi-pass membrane protein</topology>
    </subcellularLocation>
</comment>
<proteinExistence type="predicted"/>
<dbReference type="PANTHER" id="PTHR24221">
    <property type="entry name" value="ATP-BINDING CASSETTE SUB-FAMILY B"/>
    <property type="match status" value="1"/>
</dbReference>
<evidence type="ECO:0000256" key="3">
    <source>
        <dbReference type="ARBA" id="ARBA00022741"/>
    </source>
</evidence>
<evidence type="ECO:0000259" key="8">
    <source>
        <dbReference type="PROSITE" id="PS50893"/>
    </source>
</evidence>
<keyword evidence="2 7" id="KW-0812">Transmembrane</keyword>
<dbReference type="GO" id="GO:0005524">
    <property type="term" value="F:ATP binding"/>
    <property type="evidence" value="ECO:0007669"/>
    <property type="project" value="UniProtKB-KW"/>
</dbReference>
<dbReference type="SMART" id="SM00382">
    <property type="entry name" value="AAA"/>
    <property type="match status" value="1"/>
</dbReference>
<keyword evidence="3" id="KW-0547">Nucleotide-binding</keyword>
<dbReference type="PANTHER" id="PTHR24221:SF654">
    <property type="entry name" value="ATP-BINDING CASSETTE SUB-FAMILY B MEMBER 6"/>
    <property type="match status" value="1"/>
</dbReference>
<dbReference type="HOGENOM" id="CLU_466078_0_0_3"/>
<feature type="transmembrane region" description="Helical" evidence="7">
    <location>
        <begin position="141"/>
        <end position="165"/>
    </location>
</feature>
<dbReference type="GO" id="GO:0005886">
    <property type="term" value="C:plasma membrane"/>
    <property type="evidence" value="ECO:0007669"/>
    <property type="project" value="UniProtKB-SubCell"/>
</dbReference>
<evidence type="ECO:0000313" key="10">
    <source>
        <dbReference type="EMBL" id="ABV51040.1"/>
    </source>
</evidence>
<dbReference type="EMBL" id="CP000825">
    <property type="protein sequence ID" value="ABV51040.1"/>
    <property type="molecule type" value="Genomic_DNA"/>
</dbReference>
<name>A8G609_PROM2</name>
<dbReference type="Proteomes" id="UP000002014">
    <property type="component" value="Chromosome"/>
</dbReference>
<dbReference type="InterPro" id="IPR039421">
    <property type="entry name" value="Type_1_exporter"/>
</dbReference>
<dbReference type="Pfam" id="PF00005">
    <property type="entry name" value="ABC_tran"/>
    <property type="match status" value="1"/>
</dbReference>
<keyword evidence="4" id="KW-0067">ATP-binding</keyword>
<evidence type="ECO:0000256" key="5">
    <source>
        <dbReference type="ARBA" id="ARBA00022989"/>
    </source>
</evidence>
<dbReference type="GO" id="GO:0034040">
    <property type="term" value="F:ATPase-coupled lipid transmembrane transporter activity"/>
    <property type="evidence" value="ECO:0007669"/>
    <property type="project" value="TreeGrafter"/>
</dbReference>
<dbReference type="KEGG" id="pmh:P9215_14271"/>
<dbReference type="InterPro" id="IPR017871">
    <property type="entry name" value="ABC_transporter-like_CS"/>
</dbReference>
<sequence>MKYLNKLIYFFDKYYLPIKQYIDDQYRFRFYLCILLTILSVTVEVISILLIPKIVDNISSLNLSNSAHFIVFFIIFIFINAFVKTAYIFITNNFSYKLATLYSRAIFETPLNSSLEIFNDVSLDKFVVAISTKCDFIAAQIAIPFFTLLSALLSSLAIIISVIYLFPLRGIIFLLLISLLYLFISLFLTKKIAQNGKVIPKMQSNLYNISLDSLSNTASINLLNLKNEYVKHFIETDTKYRMAISNNDALATAPKFFIEALGIILIILIGFVPLLLNQTSIADSIALTSVLAFSCQKLLPILQGAYASIYKMLGQKESFKQVVEIANFKKYIIEDKIKSNKNSTNLLNDEISIEFILKKNLVFKEGEKVSFKDGFKLLSNKWYFLTGESGVGKSYLLKNLLKLQNINLSSVKVLNEQSLKEINLNIKDYWSLFGYADQDINLLNTPILFNVLGQYPGSLEKDKNYLDNLQRVDSILDVVSLKNELKDKSSRDSYEYLFKPSNTLSGGQKQRILLAKALLKKPRFLIIDETLSGVSTIMRKKILSRIKRKFRKTSVIMILHGYKNESELFDFKIDVQSNKVEFKNI</sequence>
<dbReference type="Gene3D" id="1.20.1560.10">
    <property type="entry name" value="ABC transporter type 1, transmembrane domain"/>
    <property type="match status" value="1"/>
</dbReference>
<dbReference type="PROSITE" id="PS50893">
    <property type="entry name" value="ABC_TRANSPORTER_2"/>
    <property type="match status" value="1"/>
</dbReference>
<organism evidence="10 11">
    <name type="scientific">Prochlorococcus marinus (strain MIT 9215)</name>
    <dbReference type="NCBI Taxonomy" id="93060"/>
    <lineage>
        <taxon>Bacteria</taxon>
        <taxon>Bacillati</taxon>
        <taxon>Cyanobacteriota</taxon>
        <taxon>Cyanophyceae</taxon>
        <taxon>Synechococcales</taxon>
        <taxon>Prochlorococcaceae</taxon>
        <taxon>Prochlorococcus</taxon>
    </lineage>
</organism>
<dbReference type="InterPro" id="IPR003593">
    <property type="entry name" value="AAA+_ATPase"/>
</dbReference>
<dbReference type="PROSITE" id="PS50929">
    <property type="entry name" value="ABC_TM1F"/>
    <property type="match status" value="1"/>
</dbReference>
<feature type="domain" description="ABC transporter" evidence="8">
    <location>
        <begin position="351"/>
        <end position="585"/>
    </location>
</feature>
<evidence type="ECO:0000256" key="7">
    <source>
        <dbReference type="SAM" id="Phobius"/>
    </source>
</evidence>
<dbReference type="PROSITE" id="PS00211">
    <property type="entry name" value="ABC_TRANSPORTER_1"/>
    <property type="match status" value="1"/>
</dbReference>
<keyword evidence="6 7" id="KW-0472">Membrane</keyword>
<feature type="transmembrane region" description="Helical" evidence="7">
    <location>
        <begin position="67"/>
        <end position="90"/>
    </location>
</feature>
<dbReference type="GO" id="GO:0140359">
    <property type="term" value="F:ABC-type transporter activity"/>
    <property type="evidence" value="ECO:0007669"/>
    <property type="project" value="InterPro"/>
</dbReference>
<dbReference type="InterPro" id="IPR003439">
    <property type="entry name" value="ABC_transporter-like_ATP-bd"/>
</dbReference>
<evidence type="ECO:0000256" key="4">
    <source>
        <dbReference type="ARBA" id="ARBA00022840"/>
    </source>
</evidence>
<dbReference type="STRING" id="93060.P9215_14271"/>
<evidence type="ECO:0000259" key="9">
    <source>
        <dbReference type="PROSITE" id="PS50929"/>
    </source>
</evidence>
<dbReference type="InterPro" id="IPR011527">
    <property type="entry name" value="ABC1_TM_dom"/>
</dbReference>
<feature type="transmembrane region" description="Helical" evidence="7">
    <location>
        <begin position="256"/>
        <end position="276"/>
    </location>
</feature>
<dbReference type="InterPro" id="IPR027417">
    <property type="entry name" value="P-loop_NTPase"/>
</dbReference>
<dbReference type="eggNOG" id="COG1132">
    <property type="taxonomic scope" value="Bacteria"/>
</dbReference>
<dbReference type="AlphaFoldDB" id="A8G609"/>
<evidence type="ECO:0000313" key="11">
    <source>
        <dbReference type="Proteomes" id="UP000002014"/>
    </source>
</evidence>
<dbReference type="GO" id="GO:0016887">
    <property type="term" value="F:ATP hydrolysis activity"/>
    <property type="evidence" value="ECO:0007669"/>
    <property type="project" value="InterPro"/>
</dbReference>
<dbReference type="RefSeq" id="WP_012008088.1">
    <property type="nucleotide sequence ID" value="NC_009840.1"/>
</dbReference>
<evidence type="ECO:0000256" key="1">
    <source>
        <dbReference type="ARBA" id="ARBA00004651"/>
    </source>
</evidence>
<accession>A8G609</accession>
<feature type="transmembrane region" description="Helical" evidence="7">
    <location>
        <begin position="30"/>
        <end position="55"/>
    </location>
</feature>
<dbReference type="InterPro" id="IPR036640">
    <property type="entry name" value="ABC1_TM_sf"/>
</dbReference>
<feature type="transmembrane region" description="Helical" evidence="7">
    <location>
        <begin position="171"/>
        <end position="189"/>
    </location>
</feature>
<feature type="domain" description="ABC transmembrane type-1" evidence="9">
    <location>
        <begin position="32"/>
        <end position="293"/>
    </location>
</feature>
<evidence type="ECO:0000256" key="2">
    <source>
        <dbReference type="ARBA" id="ARBA00022692"/>
    </source>
</evidence>
<dbReference type="SUPFAM" id="SSF90123">
    <property type="entry name" value="ABC transporter transmembrane region"/>
    <property type="match status" value="1"/>
</dbReference>
<reference evidence="10 11" key="1">
    <citation type="journal article" date="2007" name="PLoS Genet.">
        <title>Patterns and implications of gene gain and loss in the evolution of Prochlorococcus.</title>
        <authorList>
            <person name="Kettler G.C."/>
            <person name="Martiny A.C."/>
            <person name="Huang K."/>
            <person name="Zucker J."/>
            <person name="Coleman M.L."/>
            <person name="Rodrigue S."/>
            <person name="Chen F."/>
            <person name="Lapidus A."/>
            <person name="Ferriera S."/>
            <person name="Johnson J."/>
            <person name="Steglich C."/>
            <person name="Church G.M."/>
            <person name="Richardson P."/>
            <person name="Chisholm S.W."/>
        </authorList>
    </citation>
    <scope>NUCLEOTIDE SEQUENCE [LARGE SCALE GENOMIC DNA]</scope>
    <source>
        <strain evidence="10 11">MIT 9215</strain>
    </source>
</reference>
<dbReference type="Pfam" id="PF00664">
    <property type="entry name" value="ABC_membrane"/>
    <property type="match status" value="1"/>
</dbReference>
<protein>
    <submittedName>
        <fullName evidence="10">ABC-type multidrug transport system, ATPase and permease components</fullName>
    </submittedName>
</protein>
<dbReference type="SUPFAM" id="SSF52540">
    <property type="entry name" value="P-loop containing nucleoside triphosphate hydrolases"/>
    <property type="match status" value="1"/>
</dbReference>
<evidence type="ECO:0000256" key="6">
    <source>
        <dbReference type="ARBA" id="ARBA00023136"/>
    </source>
</evidence>